<sequence length="334" mass="38255">MFKSALILIIGLVAQSAYGAPVKCPGGYEDGQRVDIGRYWYTCENGHLAPKGCFDDNGRRMNAFESYHTSSYTIRCEYDSKGDLMFNYKGCFVNNKEYYPGQSWEEGRYWYTCTRKSDSLSIELTGCVFEKHRFTLGQRINRDDYVYECRKQTDSTCAMCPVACLHNGRTYEVGQTIESPNFWFVCTKNEKNRVEKKLAGCIYNNVQMNDGGRYTKENTVYECRVRENQAPEHRAVGCSAYQDNGNIIERPEGCEWSNGDYMMKCMADGRGRMVSRTVKCFYKPGAFELNGGCFKVYGNTVAGCKPAANGQLRLVTYSVEMLRDVMYKEQLRMC</sequence>
<dbReference type="AlphaFoldDB" id="A0A915HRH8"/>
<reference evidence="4" key="1">
    <citation type="submission" date="2022-11" db="UniProtKB">
        <authorList>
            <consortium name="WormBaseParasite"/>
        </authorList>
    </citation>
    <scope>IDENTIFICATION</scope>
</reference>
<dbReference type="OMA" id="GRYWYTC"/>
<keyword evidence="3" id="KW-1185">Reference proteome</keyword>
<dbReference type="InterPro" id="IPR040282">
    <property type="entry name" value="Mig-18-like"/>
</dbReference>
<evidence type="ECO:0000259" key="2">
    <source>
        <dbReference type="Pfam" id="PF23003"/>
    </source>
</evidence>
<dbReference type="Pfam" id="PF23003">
    <property type="entry name" value="Fn1_2"/>
    <property type="match status" value="3"/>
</dbReference>
<evidence type="ECO:0000313" key="3">
    <source>
        <dbReference type="Proteomes" id="UP000887565"/>
    </source>
</evidence>
<proteinExistence type="predicted"/>
<feature type="domain" description="Abnormal cell migration protein 18-like fibronectin type I" evidence="2">
    <location>
        <begin position="162"/>
        <end position="229"/>
    </location>
</feature>
<protein>
    <recommendedName>
        <fullName evidence="2">Abnormal cell migration protein 18-like fibronectin type I domain-containing protein</fullName>
    </recommendedName>
</protein>
<dbReference type="WBParaSite" id="nRc.2.0.1.t04344-RA">
    <property type="protein sequence ID" value="nRc.2.0.1.t04344-RA"/>
    <property type="gene ID" value="nRc.2.0.1.g04344"/>
</dbReference>
<name>A0A915HRH8_ROMCU</name>
<evidence type="ECO:0000256" key="1">
    <source>
        <dbReference type="SAM" id="SignalP"/>
    </source>
</evidence>
<feature type="domain" description="Abnormal cell migration protein 18-like fibronectin type I" evidence="2">
    <location>
        <begin position="89"/>
        <end position="156"/>
    </location>
</feature>
<evidence type="ECO:0000313" key="4">
    <source>
        <dbReference type="WBParaSite" id="nRc.2.0.1.t04344-RA"/>
    </source>
</evidence>
<dbReference type="Proteomes" id="UP000887565">
    <property type="component" value="Unplaced"/>
</dbReference>
<feature type="domain" description="Abnormal cell migration protein 18-like fibronectin type I" evidence="2">
    <location>
        <begin position="28"/>
        <end position="82"/>
    </location>
</feature>
<dbReference type="PANTHER" id="PTHR35572">
    <property type="entry name" value="PROTEIN CBG04538-RELATED"/>
    <property type="match status" value="1"/>
</dbReference>
<accession>A0A915HRH8</accession>
<feature type="signal peptide" evidence="1">
    <location>
        <begin position="1"/>
        <end position="19"/>
    </location>
</feature>
<dbReference type="InterPro" id="IPR055119">
    <property type="entry name" value="Mig18_Fn1"/>
</dbReference>
<keyword evidence="1" id="KW-0732">Signal</keyword>
<organism evidence="3 4">
    <name type="scientific">Romanomermis culicivorax</name>
    <name type="common">Nematode worm</name>
    <dbReference type="NCBI Taxonomy" id="13658"/>
    <lineage>
        <taxon>Eukaryota</taxon>
        <taxon>Metazoa</taxon>
        <taxon>Ecdysozoa</taxon>
        <taxon>Nematoda</taxon>
        <taxon>Enoplea</taxon>
        <taxon>Dorylaimia</taxon>
        <taxon>Mermithida</taxon>
        <taxon>Mermithoidea</taxon>
        <taxon>Mermithidae</taxon>
        <taxon>Romanomermis</taxon>
    </lineage>
</organism>
<feature type="chain" id="PRO_5037985807" description="Abnormal cell migration protein 18-like fibronectin type I domain-containing protein" evidence="1">
    <location>
        <begin position="20"/>
        <end position="334"/>
    </location>
</feature>